<dbReference type="Pfam" id="PF16189">
    <property type="entry name" value="Creatinase_N_2"/>
    <property type="match status" value="1"/>
</dbReference>
<dbReference type="OrthoDB" id="9806388at2"/>
<dbReference type="InterPro" id="IPR000994">
    <property type="entry name" value="Pept_M24"/>
</dbReference>
<dbReference type="Pfam" id="PF00557">
    <property type="entry name" value="Peptidase_M24"/>
    <property type="match status" value="1"/>
</dbReference>
<dbReference type="SUPFAM" id="SSF55920">
    <property type="entry name" value="Creatinase/aminopeptidase"/>
    <property type="match status" value="1"/>
</dbReference>
<name>A0A1T4KEU1_9FUSO</name>
<keyword evidence="2" id="KW-0479">Metal-binding</keyword>
<dbReference type="EMBL" id="FUWX01000005">
    <property type="protein sequence ID" value="SJZ40863.1"/>
    <property type="molecule type" value="Genomic_DNA"/>
</dbReference>
<dbReference type="Proteomes" id="UP000191153">
    <property type="component" value="Unassembled WGS sequence"/>
</dbReference>
<dbReference type="InterPro" id="IPR029149">
    <property type="entry name" value="Creatin/AminoP/Spt16_N"/>
</dbReference>
<protein>
    <submittedName>
        <fullName evidence="7">Xaa-Pro aminopeptidase</fullName>
    </submittedName>
</protein>
<dbReference type="PANTHER" id="PTHR43763:SF6">
    <property type="entry name" value="XAA-PRO AMINOPEPTIDASE 1"/>
    <property type="match status" value="1"/>
</dbReference>
<dbReference type="STRING" id="180163.SAMN02745174_00394"/>
<dbReference type="PANTHER" id="PTHR43763">
    <property type="entry name" value="XAA-PRO AMINOPEPTIDASE 1"/>
    <property type="match status" value="1"/>
</dbReference>
<dbReference type="GO" id="GO:0046872">
    <property type="term" value="F:metal ion binding"/>
    <property type="evidence" value="ECO:0007669"/>
    <property type="project" value="UniProtKB-KW"/>
</dbReference>
<feature type="domain" description="Peptidase M24 C-terminal" evidence="6">
    <location>
        <begin position="532"/>
        <end position="592"/>
    </location>
</feature>
<evidence type="ECO:0000259" key="6">
    <source>
        <dbReference type="Pfam" id="PF16188"/>
    </source>
</evidence>
<gene>
    <name evidence="7" type="ORF">SAMN02745174_00394</name>
</gene>
<dbReference type="FunFam" id="3.90.230.10:FF:000009">
    <property type="entry name" value="xaa-Pro aminopeptidase 2"/>
    <property type="match status" value="1"/>
</dbReference>
<dbReference type="InterPro" id="IPR050422">
    <property type="entry name" value="X-Pro_aminopeptidase_P"/>
</dbReference>
<dbReference type="Gene3D" id="3.90.230.10">
    <property type="entry name" value="Creatinase/methionine aminopeptidase superfamily"/>
    <property type="match status" value="1"/>
</dbReference>
<dbReference type="Gene3D" id="3.40.350.10">
    <property type="entry name" value="Creatinase/prolidase N-terminal domain"/>
    <property type="match status" value="2"/>
</dbReference>
<keyword evidence="7" id="KW-0645">Protease</keyword>
<evidence type="ECO:0000259" key="4">
    <source>
        <dbReference type="Pfam" id="PF00557"/>
    </source>
</evidence>
<proteinExistence type="inferred from homology"/>
<dbReference type="SUPFAM" id="SSF53092">
    <property type="entry name" value="Creatinase/prolidase N-terminal domain"/>
    <property type="match status" value="1"/>
</dbReference>
<dbReference type="CDD" id="cd01085">
    <property type="entry name" value="APP"/>
    <property type="match status" value="1"/>
</dbReference>
<dbReference type="AlphaFoldDB" id="A0A1T4KEU1"/>
<dbReference type="InterPro" id="IPR032416">
    <property type="entry name" value="Peptidase_M24_C"/>
</dbReference>
<keyword evidence="7" id="KW-0031">Aminopeptidase</keyword>
<evidence type="ECO:0000313" key="8">
    <source>
        <dbReference type="Proteomes" id="UP000191153"/>
    </source>
</evidence>
<dbReference type="RefSeq" id="WP_159443551.1">
    <property type="nucleotide sequence ID" value="NZ_FUWX01000005.1"/>
</dbReference>
<dbReference type="Pfam" id="PF01321">
    <property type="entry name" value="Creatinase_N"/>
    <property type="match status" value="1"/>
</dbReference>
<sequence length="596" mass="69285">MTTNEKISRIRELMVKNNIKGLIIPSGDPHMSEYFSSHWKTREFISGFTGSVGTLVITLEESGLWVDGRYYTQGAKEIENSEIKLFKGSEPDCPKVSEYLADILNEGDVVGCNGKLFSLETMENIKNDFKEKNIKINGDIDFPNEIWKTRPQLNYEEIFYLEEKYSGKTPFEKIEILRDRIDNFGGEGIILGRLDNISWIFNIRAKDILNNPVVTSYGIILKNKSLLFTDKKRLPREVEEILNKNQIEVFEYEEIFNYILKLKNLKLILDKKEINYYLYEKMIENKNIELILKENPIPLMKGCKNKVEIENIEKAYLKDACAQVEFYAWLESKLNKNEKVTEYDCVEKLKYYRSLQENYIEESFNPIVAYGKNAAMMHYSPKKNNSSLLNKKALLLNDSGGQYLEGTTDTTRTYSLGEVTLEEKHDFTLVLKSVINLSTAIFKDGCTGSDLDILARQYLWAEGLDYRCGTGHGIGFLLNVHETPPNFRDRDVKFQEGMCVTIEPGIYKENYHGIRLENTVVVTVDKITEYGKFFKFKDITLLPMDVDVLELEIMNEKEIKWLNDYHKKVYRTLKDLVSESGREWLKIKTKKILTKY</sequence>
<dbReference type="GO" id="GO:0070006">
    <property type="term" value="F:metalloaminopeptidase activity"/>
    <property type="evidence" value="ECO:0007669"/>
    <property type="project" value="InterPro"/>
</dbReference>
<organism evidence="7 8">
    <name type="scientific">Cetobacterium ceti</name>
    <dbReference type="NCBI Taxonomy" id="180163"/>
    <lineage>
        <taxon>Bacteria</taxon>
        <taxon>Fusobacteriati</taxon>
        <taxon>Fusobacteriota</taxon>
        <taxon>Fusobacteriia</taxon>
        <taxon>Fusobacteriales</taxon>
        <taxon>Fusobacteriaceae</taxon>
        <taxon>Cetobacterium</taxon>
    </lineage>
</organism>
<keyword evidence="3" id="KW-0378">Hydrolase</keyword>
<accession>A0A1T4KEU1</accession>
<keyword evidence="8" id="KW-1185">Reference proteome</keyword>
<dbReference type="InterPro" id="IPR036005">
    <property type="entry name" value="Creatinase/aminopeptidase-like"/>
</dbReference>
<reference evidence="7 8" key="1">
    <citation type="submission" date="2017-02" db="EMBL/GenBank/DDBJ databases">
        <authorList>
            <person name="Peterson S.W."/>
        </authorList>
    </citation>
    <scope>NUCLEOTIDE SEQUENCE [LARGE SCALE GENOMIC DNA]</scope>
    <source>
        <strain evidence="7 8">ATCC 700028</strain>
    </source>
</reference>
<comment type="similarity">
    <text evidence="1">Belongs to the peptidase M24B family.</text>
</comment>
<evidence type="ECO:0000259" key="5">
    <source>
        <dbReference type="Pfam" id="PF01321"/>
    </source>
</evidence>
<feature type="domain" description="Peptidase M24" evidence="4">
    <location>
        <begin position="312"/>
        <end position="523"/>
    </location>
</feature>
<evidence type="ECO:0000256" key="1">
    <source>
        <dbReference type="ARBA" id="ARBA00008766"/>
    </source>
</evidence>
<evidence type="ECO:0000313" key="7">
    <source>
        <dbReference type="EMBL" id="SJZ40863.1"/>
    </source>
</evidence>
<evidence type="ECO:0000256" key="3">
    <source>
        <dbReference type="ARBA" id="ARBA00022801"/>
    </source>
</evidence>
<dbReference type="GO" id="GO:0005737">
    <property type="term" value="C:cytoplasm"/>
    <property type="evidence" value="ECO:0007669"/>
    <property type="project" value="UniProtKB-ARBA"/>
</dbReference>
<dbReference type="Pfam" id="PF16188">
    <property type="entry name" value="Peptidase_M24_C"/>
    <property type="match status" value="1"/>
</dbReference>
<feature type="domain" description="Creatinase N-terminal" evidence="5">
    <location>
        <begin position="7"/>
        <end position="135"/>
    </location>
</feature>
<evidence type="ECO:0000256" key="2">
    <source>
        <dbReference type="ARBA" id="ARBA00022723"/>
    </source>
</evidence>
<dbReference type="InterPro" id="IPR033740">
    <property type="entry name" value="Pept_M24B"/>
</dbReference>
<dbReference type="InterPro" id="IPR000587">
    <property type="entry name" value="Creatinase_N"/>
</dbReference>